<keyword evidence="5" id="KW-1185">Reference proteome</keyword>
<evidence type="ECO:0000259" key="3">
    <source>
        <dbReference type="PROSITE" id="PS50202"/>
    </source>
</evidence>
<feature type="non-terminal residue" evidence="4">
    <location>
        <position position="126"/>
    </location>
</feature>
<keyword evidence="1" id="KW-0963">Cytoplasm</keyword>
<reference evidence="4" key="1">
    <citation type="submission" date="2023-06" db="EMBL/GenBank/DDBJ databases">
        <authorList>
            <person name="Delattre M."/>
        </authorList>
    </citation>
    <scope>NUCLEOTIDE SEQUENCE</scope>
    <source>
        <strain evidence="4">AF72</strain>
    </source>
</reference>
<evidence type="ECO:0000256" key="2">
    <source>
        <dbReference type="SAM" id="MobiDB-lite"/>
    </source>
</evidence>
<dbReference type="AlphaFoldDB" id="A0AA36FTZ2"/>
<dbReference type="SUPFAM" id="SSF49354">
    <property type="entry name" value="PapD-like"/>
    <property type="match status" value="1"/>
</dbReference>
<dbReference type="PANTHER" id="PTHR21513">
    <property type="entry name" value="MAJOR SPERM PROTEIN"/>
    <property type="match status" value="1"/>
</dbReference>
<dbReference type="InterPro" id="IPR000535">
    <property type="entry name" value="MSP_dom"/>
</dbReference>
<evidence type="ECO:0000313" key="5">
    <source>
        <dbReference type="Proteomes" id="UP001177023"/>
    </source>
</evidence>
<feature type="domain" description="MSP" evidence="3">
    <location>
        <begin position="16"/>
        <end position="126"/>
    </location>
</feature>
<dbReference type="EMBL" id="CATQJA010001419">
    <property type="protein sequence ID" value="CAJ0567190.1"/>
    <property type="molecule type" value="Genomic_DNA"/>
</dbReference>
<dbReference type="InterPro" id="IPR008962">
    <property type="entry name" value="PapD-like_sf"/>
</dbReference>
<organism evidence="4 5">
    <name type="scientific">Mesorhabditis spiculigera</name>
    <dbReference type="NCBI Taxonomy" id="96644"/>
    <lineage>
        <taxon>Eukaryota</taxon>
        <taxon>Metazoa</taxon>
        <taxon>Ecdysozoa</taxon>
        <taxon>Nematoda</taxon>
        <taxon>Chromadorea</taxon>
        <taxon>Rhabditida</taxon>
        <taxon>Rhabditina</taxon>
        <taxon>Rhabditomorpha</taxon>
        <taxon>Rhabditoidea</taxon>
        <taxon>Rhabditidae</taxon>
        <taxon>Mesorhabditinae</taxon>
        <taxon>Mesorhabditis</taxon>
    </lineage>
</organism>
<comment type="function">
    <text evidence="1">Central component in molecular interactions underlying sperm crawling. Forms an extensive filament system that extends from sperm villipoda, along the leading edge of the pseudopod.</text>
</comment>
<feature type="region of interest" description="Disordered" evidence="2">
    <location>
        <begin position="1"/>
        <end position="21"/>
    </location>
</feature>
<protein>
    <recommendedName>
        <fullName evidence="1">Major sperm protein</fullName>
    </recommendedName>
</protein>
<dbReference type="Proteomes" id="UP001177023">
    <property type="component" value="Unassembled WGS sequence"/>
</dbReference>
<keyword evidence="1" id="KW-0206">Cytoskeleton</keyword>
<evidence type="ECO:0000313" key="4">
    <source>
        <dbReference type="EMBL" id="CAJ0567190.1"/>
    </source>
</evidence>
<dbReference type="InterPro" id="IPR013783">
    <property type="entry name" value="Ig-like_fold"/>
</dbReference>
<dbReference type="PROSITE" id="PS50202">
    <property type="entry name" value="MSP"/>
    <property type="match status" value="1"/>
</dbReference>
<comment type="caution">
    <text evidence="4">The sequence shown here is derived from an EMBL/GenBank/DDBJ whole genome shotgun (WGS) entry which is preliminary data.</text>
</comment>
<accession>A0AA36FTZ2</accession>
<sequence length="126" mass="14083">MSSSSGSQQLPPPIPNKQGEPEFQLKLSHEYMIFPGATPGQPKNQLSSVELIITNPTQDKHAIKVKCTSAELFRVHPPMGVMHYFAIYHTRCDATTTDTQSRYLWKGPLRFDGLKRLPVVFPSSAT</sequence>
<dbReference type="Pfam" id="PF00635">
    <property type="entry name" value="Motile_Sperm"/>
    <property type="match status" value="1"/>
</dbReference>
<gene>
    <name evidence="4" type="ORF">MSPICULIGERA_LOCUS5750</name>
</gene>
<dbReference type="PANTHER" id="PTHR21513:SF19">
    <property type="entry name" value="MAJOR SPERM PROTEIN"/>
    <property type="match status" value="1"/>
</dbReference>
<dbReference type="Gene3D" id="2.60.40.10">
    <property type="entry name" value="Immunoglobulins"/>
    <property type="match status" value="1"/>
</dbReference>
<name>A0AA36FTZ2_9BILA</name>
<evidence type="ECO:0000256" key="1">
    <source>
        <dbReference type="RuleBase" id="RU003425"/>
    </source>
</evidence>
<proteinExistence type="predicted"/>